<evidence type="ECO:0000313" key="11">
    <source>
        <dbReference type="EMBL" id="RZC35067.1"/>
    </source>
</evidence>
<keyword evidence="3" id="KW-0716">Sensory transduction</keyword>
<accession>A0A482VRZ6</accession>
<dbReference type="OrthoDB" id="6597368at2759"/>
<evidence type="ECO:0000256" key="8">
    <source>
        <dbReference type="ARBA" id="ARBA00023170"/>
    </source>
</evidence>
<dbReference type="Proteomes" id="UP000292052">
    <property type="component" value="Unassembled WGS sequence"/>
</dbReference>
<protein>
    <submittedName>
        <fullName evidence="11">7tm 6 domain containing protein</fullName>
    </submittedName>
</protein>
<comment type="caution">
    <text evidence="11">The sequence shown here is derived from an EMBL/GenBank/DDBJ whole genome shotgun (WGS) entry which is preliminary data.</text>
</comment>
<proteinExistence type="predicted"/>
<dbReference type="GO" id="GO:0005886">
    <property type="term" value="C:plasma membrane"/>
    <property type="evidence" value="ECO:0007669"/>
    <property type="project" value="UniProtKB-SubCell"/>
</dbReference>
<evidence type="ECO:0000256" key="7">
    <source>
        <dbReference type="ARBA" id="ARBA00023136"/>
    </source>
</evidence>
<evidence type="ECO:0000256" key="3">
    <source>
        <dbReference type="ARBA" id="ARBA00022606"/>
    </source>
</evidence>
<evidence type="ECO:0000256" key="1">
    <source>
        <dbReference type="ARBA" id="ARBA00004651"/>
    </source>
</evidence>
<organism evidence="11 12">
    <name type="scientific">Asbolus verrucosus</name>
    <name type="common">Desert ironclad beetle</name>
    <dbReference type="NCBI Taxonomy" id="1661398"/>
    <lineage>
        <taxon>Eukaryota</taxon>
        <taxon>Metazoa</taxon>
        <taxon>Ecdysozoa</taxon>
        <taxon>Arthropoda</taxon>
        <taxon>Hexapoda</taxon>
        <taxon>Insecta</taxon>
        <taxon>Pterygota</taxon>
        <taxon>Neoptera</taxon>
        <taxon>Endopterygota</taxon>
        <taxon>Coleoptera</taxon>
        <taxon>Polyphaga</taxon>
        <taxon>Cucujiformia</taxon>
        <taxon>Tenebrionidae</taxon>
        <taxon>Pimeliinae</taxon>
        <taxon>Asbolus</taxon>
    </lineage>
</organism>
<dbReference type="Pfam" id="PF02949">
    <property type="entry name" value="7tm_6"/>
    <property type="match status" value="1"/>
</dbReference>
<dbReference type="EMBL" id="QDEB01074393">
    <property type="protein sequence ID" value="RZC35067.1"/>
    <property type="molecule type" value="Genomic_DNA"/>
</dbReference>
<keyword evidence="5" id="KW-0552">Olfaction</keyword>
<reference evidence="11 12" key="1">
    <citation type="submission" date="2017-03" db="EMBL/GenBank/DDBJ databases">
        <title>Genome of the blue death feigning beetle - Asbolus verrucosus.</title>
        <authorList>
            <person name="Rider S.D."/>
        </authorList>
    </citation>
    <scope>NUCLEOTIDE SEQUENCE [LARGE SCALE GENOMIC DNA]</scope>
    <source>
        <strain evidence="11">Butters</strain>
        <tissue evidence="11">Head and leg muscle</tissue>
    </source>
</reference>
<keyword evidence="6 10" id="KW-1133">Transmembrane helix</keyword>
<evidence type="ECO:0000313" key="12">
    <source>
        <dbReference type="Proteomes" id="UP000292052"/>
    </source>
</evidence>
<comment type="subcellular location">
    <subcellularLocation>
        <location evidence="1">Cell membrane</location>
        <topology evidence="1">Multi-pass membrane protein</topology>
    </subcellularLocation>
</comment>
<evidence type="ECO:0000256" key="4">
    <source>
        <dbReference type="ARBA" id="ARBA00022692"/>
    </source>
</evidence>
<keyword evidence="2" id="KW-1003">Cell membrane</keyword>
<feature type="transmembrane region" description="Helical" evidence="10">
    <location>
        <begin position="36"/>
        <end position="58"/>
    </location>
</feature>
<dbReference type="PANTHER" id="PTHR21137:SF35">
    <property type="entry name" value="ODORANT RECEPTOR 19A-RELATED"/>
    <property type="match status" value="1"/>
</dbReference>
<evidence type="ECO:0000256" key="2">
    <source>
        <dbReference type="ARBA" id="ARBA00022475"/>
    </source>
</evidence>
<evidence type="ECO:0000256" key="10">
    <source>
        <dbReference type="SAM" id="Phobius"/>
    </source>
</evidence>
<keyword evidence="8" id="KW-0675">Receptor</keyword>
<feature type="transmembrane region" description="Helical" evidence="10">
    <location>
        <begin position="70"/>
        <end position="87"/>
    </location>
</feature>
<dbReference type="GO" id="GO:0007165">
    <property type="term" value="P:signal transduction"/>
    <property type="evidence" value="ECO:0007669"/>
    <property type="project" value="UniProtKB-KW"/>
</dbReference>
<dbReference type="GO" id="GO:0005549">
    <property type="term" value="F:odorant binding"/>
    <property type="evidence" value="ECO:0007669"/>
    <property type="project" value="InterPro"/>
</dbReference>
<feature type="transmembrane region" description="Helical" evidence="10">
    <location>
        <begin position="125"/>
        <end position="147"/>
    </location>
</feature>
<evidence type="ECO:0000256" key="9">
    <source>
        <dbReference type="ARBA" id="ARBA00023224"/>
    </source>
</evidence>
<dbReference type="GO" id="GO:0004984">
    <property type="term" value="F:olfactory receptor activity"/>
    <property type="evidence" value="ECO:0007669"/>
    <property type="project" value="InterPro"/>
</dbReference>
<dbReference type="AlphaFoldDB" id="A0A482VRZ6"/>
<evidence type="ECO:0000256" key="6">
    <source>
        <dbReference type="ARBA" id="ARBA00022989"/>
    </source>
</evidence>
<keyword evidence="12" id="KW-1185">Reference proteome</keyword>
<dbReference type="PANTHER" id="PTHR21137">
    <property type="entry name" value="ODORANT RECEPTOR"/>
    <property type="match status" value="1"/>
</dbReference>
<dbReference type="InterPro" id="IPR004117">
    <property type="entry name" value="7tm6_olfct_rcpt"/>
</dbReference>
<keyword evidence="7 10" id="KW-0472">Membrane</keyword>
<evidence type="ECO:0000256" key="5">
    <source>
        <dbReference type="ARBA" id="ARBA00022725"/>
    </source>
</evidence>
<name>A0A482VRZ6_ASBVE</name>
<gene>
    <name evidence="11" type="ORF">BDFB_012574</name>
</gene>
<sequence>MERFDWKATINFTLFSLKIIGLWPKDDVYKFNLYTLYTAISVTFFISAFGVFLMISLFTGSDFEDLEEMTLIYVAEFLVIIKVFKFIKNIKLLKQLMATLNSDVFQPKTSQQKILVKPALQFWKIVYNVFLISGGPITCLWVFLPILRSKRYKLPVPVWYPFNTKISPCFEITYCYQIVNVFYLVIAICNIDMLISALMVYIGAQCDILSDSLRNLRDKEAVNFNSKLIDFIKHHKEILSYE</sequence>
<keyword evidence="9" id="KW-0807">Transducer</keyword>
<feature type="transmembrane region" description="Helical" evidence="10">
    <location>
        <begin position="181"/>
        <end position="204"/>
    </location>
</feature>
<keyword evidence="4 10" id="KW-0812">Transmembrane</keyword>